<dbReference type="SMART" id="SM00406">
    <property type="entry name" value="IGv"/>
    <property type="match status" value="1"/>
</dbReference>
<name>A0AAE0PS67_9TELE</name>
<dbReference type="InterPro" id="IPR013783">
    <property type="entry name" value="Ig-like_fold"/>
</dbReference>
<dbReference type="SMART" id="SM00409">
    <property type="entry name" value="IG"/>
    <property type="match status" value="1"/>
</dbReference>
<dbReference type="InterPro" id="IPR003599">
    <property type="entry name" value="Ig_sub"/>
</dbReference>
<keyword evidence="6" id="KW-0393">Immunoglobulin domain</keyword>
<evidence type="ECO:0000313" key="9">
    <source>
        <dbReference type="Proteomes" id="UP001274896"/>
    </source>
</evidence>
<evidence type="ECO:0000256" key="5">
    <source>
        <dbReference type="ARBA" id="ARBA00023180"/>
    </source>
</evidence>
<dbReference type="InterPro" id="IPR050504">
    <property type="entry name" value="IgSF_BTN/MOG"/>
</dbReference>
<keyword evidence="2" id="KW-0732">Signal</keyword>
<dbReference type="FunFam" id="2.60.40.10:FF:000142">
    <property type="entry name" value="V-set domain-containing T-cell activation inhibitor 1"/>
    <property type="match status" value="1"/>
</dbReference>
<dbReference type="GO" id="GO:0005102">
    <property type="term" value="F:signaling receptor binding"/>
    <property type="evidence" value="ECO:0007669"/>
    <property type="project" value="TreeGrafter"/>
</dbReference>
<evidence type="ECO:0000259" key="7">
    <source>
        <dbReference type="PROSITE" id="PS50835"/>
    </source>
</evidence>
<dbReference type="InterPro" id="IPR007110">
    <property type="entry name" value="Ig-like_dom"/>
</dbReference>
<gene>
    <name evidence="8" type="ORF">QTP70_012150</name>
</gene>
<dbReference type="Proteomes" id="UP001274896">
    <property type="component" value="Unassembled WGS sequence"/>
</dbReference>
<evidence type="ECO:0000256" key="4">
    <source>
        <dbReference type="ARBA" id="ARBA00023157"/>
    </source>
</evidence>
<dbReference type="InterPro" id="IPR036179">
    <property type="entry name" value="Ig-like_dom_sf"/>
</dbReference>
<keyword evidence="5" id="KW-0325">Glycoprotein</keyword>
<dbReference type="GO" id="GO:0050863">
    <property type="term" value="P:regulation of T cell activation"/>
    <property type="evidence" value="ECO:0007669"/>
    <property type="project" value="UniProtKB-ARBA"/>
</dbReference>
<evidence type="ECO:0000313" key="8">
    <source>
        <dbReference type="EMBL" id="KAK3507246.1"/>
    </source>
</evidence>
<evidence type="ECO:0000256" key="1">
    <source>
        <dbReference type="ARBA" id="ARBA00004370"/>
    </source>
</evidence>
<reference evidence="8" key="1">
    <citation type="submission" date="2023-06" db="EMBL/GenBank/DDBJ databases">
        <title>Male Hemibagrus guttatus genome.</title>
        <authorList>
            <person name="Bian C."/>
        </authorList>
    </citation>
    <scope>NUCLEOTIDE SEQUENCE</scope>
    <source>
        <strain evidence="8">Male_cb2023</strain>
        <tissue evidence="8">Muscle</tissue>
    </source>
</reference>
<organism evidence="8 9">
    <name type="scientific">Hemibagrus guttatus</name>
    <dbReference type="NCBI Taxonomy" id="175788"/>
    <lineage>
        <taxon>Eukaryota</taxon>
        <taxon>Metazoa</taxon>
        <taxon>Chordata</taxon>
        <taxon>Craniata</taxon>
        <taxon>Vertebrata</taxon>
        <taxon>Euteleostomi</taxon>
        <taxon>Actinopterygii</taxon>
        <taxon>Neopterygii</taxon>
        <taxon>Teleostei</taxon>
        <taxon>Ostariophysi</taxon>
        <taxon>Siluriformes</taxon>
        <taxon>Bagridae</taxon>
        <taxon>Hemibagrus</taxon>
    </lineage>
</organism>
<dbReference type="EMBL" id="JAUCMX010000029">
    <property type="protein sequence ID" value="KAK3507246.1"/>
    <property type="molecule type" value="Genomic_DNA"/>
</dbReference>
<dbReference type="PROSITE" id="PS50835">
    <property type="entry name" value="IG_LIKE"/>
    <property type="match status" value="1"/>
</dbReference>
<dbReference type="GO" id="GO:0050852">
    <property type="term" value="P:T cell receptor signaling pathway"/>
    <property type="evidence" value="ECO:0007669"/>
    <property type="project" value="TreeGrafter"/>
</dbReference>
<dbReference type="Gene3D" id="2.60.40.10">
    <property type="entry name" value="Immunoglobulins"/>
    <property type="match status" value="1"/>
</dbReference>
<dbReference type="GO" id="GO:0009897">
    <property type="term" value="C:external side of plasma membrane"/>
    <property type="evidence" value="ECO:0007669"/>
    <property type="project" value="TreeGrafter"/>
</dbReference>
<keyword evidence="3" id="KW-0472">Membrane</keyword>
<comment type="subcellular location">
    <subcellularLocation>
        <location evidence="1">Membrane</location>
    </subcellularLocation>
</comment>
<protein>
    <recommendedName>
        <fullName evidence="7">Ig-like domain-containing protein</fullName>
    </recommendedName>
</protein>
<evidence type="ECO:0000256" key="3">
    <source>
        <dbReference type="ARBA" id="ARBA00023136"/>
    </source>
</evidence>
<keyword evidence="4" id="KW-1015">Disulfide bond</keyword>
<dbReference type="GO" id="GO:1903037">
    <property type="term" value="P:regulation of leukocyte cell-cell adhesion"/>
    <property type="evidence" value="ECO:0007669"/>
    <property type="project" value="UniProtKB-ARBA"/>
</dbReference>
<dbReference type="Pfam" id="PF07686">
    <property type="entry name" value="V-set"/>
    <property type="match status" value="1"/>
</dbReference>
<dbReference type="GO" id="GO:0001817">
    <property type="term" value="P:regulation of cytokine production"/>
    <property type="evidence" value="ECO:0007669"/>
    <property type="project" value="TreeGrafter"/>
</dbReference>
<evidence type="ECO:0000256" key="6">
    <source>
        <dbReference type="ARBA" id="ARBA00023319"/>
    </source>
</evidence>
<dbReference type="AlphaFoldDB" id="A0AAE0PS67"/>
<feature type="domain" description="Ig-like" evidence="7">
    <location>
        <begin position="1"/>
        <end position="104"/>
    </location>
</feature>
<feature type="non-terminal residue" evidence="8">
    <location>
        <position position="119"/>
    </location>
</feature>
<proteinExistence type="predicted"/>
<sequence>FSIVIPSASVSALVGSSVILPCGISPALNARTFEVHWYKNALYQNLVLLYKGQKVLENRNRVTLIGELDKGNISLKLDNLTLIDGGEYFCFVKTISWYEKGSMTLLVKVVHRMLSSRER</sequence>
<keyword evidence="9" id="KW-1185">Reference proteome</keyword>
<accession>A0AAE0PS67</accession>
<dbReference type="SUPFAM" id="SSF48726">
    <property type="entry name" value="Immunoglobulin"/>
    <property type="match status" value="1"/>
</dbReference>
<evidence type="ECO:0000256" key="2">
    <source>
        <dbReference type="ARBA" id="ARBA00022729"/>
    </source>
</evidence>
<dbReference type="InterPro" id="IPR013106">
    <property type="entry name" value="Ig_V-set"/>
</dbReference>
<dbReference type="PANTHER" id="PTHR24100">
    <property type="entry name" value="BUTYROPHILIN"/>
    <property type="match status" value="1"/>
</dbReference>
<comment type="caution">
    <text evidence="8">The sequence shown here is derived from an EMBL/GenBank/DDBJ whole genome shotgun (WGS) entry which is preliminary data.</text>
</comment>